<accession>A0AAT9LDD3</accession>
<dbReference type="EMBL" id="CP062796">
    <property type="protein sequence ID" value="QUL99114.1"/>
    <property type="molecule type" value="Genomic_DNA"/>
</dbReference>
<dbReference type="KEGG" id="fcz:IMF26_03335"/>
<name>A0AAT9LDD3_9FIRM</name>
<organism evidence="1">
    <name type="scientific">Candidatus Fermentithermobacillus carboniphilus</name>
    <dbReference type="NCBI Taxonomy" id="3085328"/>
    <lineage>
        <taxon>Bacteria</taxon>
        <taxon>Bacillati</taxon>
        <taxon>Bacillota</taxon>
        <taxon>Candidatus Fermentithermobacillia</taxon>
        <taxon>Candidatus Fermentithermobacillales</taxon>
        <taxon>Candidatus Fermentithermobacillaceae</taxon>
        <taxon>Candidatus Fermentithermobacillus</taxon>
    </lineage>
</organism>
<evidence type="ECO:0000313" key="1">
    <source>
        <dbReference type="EMBL" id="QUL99114.1"/>
    </source>
</evidence>
<reference evidence="1" key="1">
    <citation type="submission" date="2020-10" db="EMBL/GenBank/DDBJ databases">
        <authorList>
            <person name="Kadnikov V."/>
            <person name="Beletsky A.V."/>
            <person name="Mardanov A.V."/>
            <person name="Karnachuk O.V."/>
            <person name="Ravin N.V."/>
        </authorList>
    </citation>
    <scope>NUCLEOTIDE SEQUENCE</scope>
    <source>
        <strain evidence="1">Bu02</strain>
    </source>
</reference>
<protein>
    <submittedName>
        <fullName evidence="1">Uncharacterized protein</fullName>
    </submittedName>
</protein>
<proteinExistence type="predicted"/>
<reference evidence="1" key="2">
    <citation type="journal article" date="2023" name="Biology">
        <title>Prokaryotic Life Associated with Coal-Fire Gas Vents Revealed by Metagenomics.</title>
        <authorList>
            <person name="Kadnikov V.V."/>
            <person name="Mardanov A.V."/>
            <person name="Beletsky A.V."/>
            <person name="Karnachuk O.V."/>
            <person name="Ravin N.V."/>
        </authorList>
    </citation>
    <scope>NUCLEOTIDE SEQUENCE</scope>
    <source>
        <strain evidence="1">Bu02</strain>
    </source>
</reference>
<sequence length="234" mass="26283">MESGIAWYADTRNEKATVEWADIWNEFGTFQLVDERKVLTNVNASNTRPTDPLIAYAWDLLWNLLGEVDPVFSVLPSPTGLVDLSQPNWKIEGEDTTFVKIGFYNNPDEIGIKFTAEFSSVTKEGYFYVWSTHQADSGFNSYSTSTMSAGMASADFSRMRQVTLVCGRKTAETRTRTVNGQTFTVTSYKYEDIDWPVVVAQTKAITEGSANTYVWVPVAQHSIVLLGRTAVYLY</sequence>
<gene>
    <name evidence="1" type="ORF">IMF26_03335</name>
</gene>
<dbReference type="AlphaFoldDB" id="A0AAT9LDD3"/>